<dbReference type="Pfam" id="PF20137">
    <property type="entry name" value="BubE"/>
    <property type="match status" value="1"/>
</dbReference>
<protein>
    <submittedName>
        <fullName evidence="1">Uncharacterized protein</fullName>
    </submittedName>
</protein>
<keyword evidence="2" id="KW-1185">Reference proteome</keyword>
<accession>A0AAD1IKR4</accession>
<dbReference type="EMBL" id="AP022586">
    <property type="protein sequence ID" value="BBY17120.1"/>
    <property type="molecule type" value="Genomic_DNA"/>
</dbReference>
<dbReference type="AlphaFoldDB" id="A0AAD1IKR4"/>
<proteinExistence type="predicted"/>
<name>A0AAD1IKR4_9MYCO</name>
<dbReference type="Proteomes" id="UP000466607">
    <property type="component" value="Chromosome"/>
</dbReference>
<dbReference type="InterPro" id="IPR045384">
    <property type="entry name" value="DUF6527"/>
</dbReference>
<organism evidence="1 2">
    <name type="scientific">Mycolicibacterium litorale</name>
    <dbReference type="NCBI Taxonomy" id="758802"/>
    <lineage>
        <taxon>Bacteria</taxon>
        <taxon>Bacillati</taxon>
        <taxon>Actinomycetota</taxon>
        <taxon>Actinomycetes</taxon>
        <taxon>Mycobacteriales</taxon>
        <taxon>Mycobacteriaceae</taxon>
        <taxon>Mycolicibacterium</taxon>
    </lineage>
</organism>
<evidence type="ECO:0000313" key="1">
    <source>
        <dbReference type="EMBL" id="BBY17120.1"/>
    </source>
</evidence>
<dbReference type="RefSeq" id="WP_220097767.1">
    <property type="nucleotide sequence ID" value="NZ_AP022586.1"/>
</dbReference>
<reference evidence="1 2" key="1">
    <citation type="journal article" date="2019" name="Emerg. Microbes Infect.">
        <title>Comprehensive subspecies identification of 175 nontuberculous mycobacteria species based on 7547 genomic profiles.</title>
        <authorList>
            <person name="Matsumoto Y."/>
            <person name="Kinjo T."/>
            <person name="Motooka D."/>
            <person name="Nabeya D."/>
            <person name="Jung N."/>
            <person name="Uechi K."/>
            <person name="Horii T."/>
            <person name="Iida T."/>
            <person name="Fujita J."/>
            <person name="Nakamura S."/>
        </authorList>
    </citation>
    <scope>NUCLEOTIDE SEQUENCE [LARGE SCALE GENOMIC DNA]</scope>
    <source>
        <strain evidence="1 2">JCM 17423</strain>
    </source>
</reference>
<evidence type="ECO:0000313" key="2">
    <source>
        <dbReference type="Proteomes" id="UP000466607"/>
    </source>
</evidence>
<gene>
    <name evidence="1" type="ORF">MLIT_27120</name>
</gene>
<sequence>MRLIDHYTAHFVDSFPASMAPGVLYISTAYSTAGHICPCGCGREVVTKLSPARYKIIFDGEVSLKPSIAATGLPCKSHYFITRGQVEWHKKLDATQTARAQSADQRATAAQRAATQNARLNRWARIWRRFRG</sequence>